<proteinExistence type="predicted"/>
<protein>
    <recommendedName>
        <fullName evidence="3">F-box domain-containing protein</fullName>
    </recommendedName>
</protein>
<gene>
    <name evidence="1" type="ORF">C1645_751272</name>
</gene>
<dbReference type="EMBL" id="QKYT01000023">
    <property type="protein sequence ID" value="RIA97967.1"/>
    <property type="molecule type" value="Genomic_DNA"/>
</dbReference>
<dbReference type="AlphaFoldDB" id="A0A397TNC6"/>
<evidence type="ECO:0008006" key="3">
    <source>
        <dbReference type="Google" id="ProtNLM"/>
    </source>
</evidence>
<accession>A0A397TNC6</accession>
<name>A0A397TNC6_9GLOM</name>
<comment type="caution">
    <text evidence="1">The sequence shown here is derived from an EMBL/GenBank/DDBJ whole genome shotgun (WGS) entry which is preliminary data.</text>
</comment>
<keyword evidence="2" id="KW-1185">Reference proteome</keyword>
<sequence>MLLLEMTNLNLKTLSTKLITQNILQLLSTYCTNITSLNIANNLSHILFNSLLNLISSLPLRQLYLEIPHSCSREYLNVEIYKLASSLPIMLENLYLKCHISPEYLDILLNKSRSKIKSLWLYNVTDYYMDYLKILYQYSLVPNNRLRDVRFNWKTSFSNQRRNRRSSSLSCSDEEFQKTMSKQLKDARQSILKGKRKEKKLSLDNEDIIKEPFIINGVKECVFSSHEYVFERRLCDYKDY</sequence>
<dbReference type="Proteomes" id="UP000265703">
    <property type="component" value="Unassembled WGS sequence"/>
</dbReference>
<organism evidence="1 2">
    <name type="scientific">Glomus cerebriforme</name>
    <dbReference type="NCBI Taxonomy" id="658196"/>
    <lineage>
        <taxon>Eukaryota</taxon>
        <taxon>Fungi</taxon>
        <taxon>Fungi incertae sedis</taxon>
        <taxon>Mucoromycota</taxon>
        <taxon>Glomeromycotina</taxon>
        <taxon>Glomeromycetes</taxon>
        <taxon>Glomerales</taxon>
        <taxon>Glomeraceae</taxon>
        <taxon>Glomus</taxon>
    </lineage>
</organism>
<reference evidence="1 2" key="1">
    <citation type="submission" date="2018-06" db="EMBL/GenBank/DDBJ databases">
        <title>Comparative genomics reveals the genomic features of Rhizophagus irregularis, R. cerebriforme, R. diaphanum and Gigaspora rosea, and their symbiotic lifestyle signature.</title>
        <authorList>
            <person name="Morin E."/>
            <person name="San Clemente H."/>
            <person name="Chen E.C.H."/>
            <person name="De La Providencia I."/>
            <person name="Hainaut M."/>
            <person name="Kuo A."/>
            <person name="Kohler A."/>
            <person name="Murat C."/>
            <person name="Tang N."/>
            <person name="Roy S."/>
            <person name="Loubradou J."/>
            <person name="Henrissat B."/>
            <person name="Grigoriev I.V."/>
            <person name="Corradi N."/>
            <person name="Roux C."/>
            <person name="Martin F.M."/>
        </authorList>
    </citation>
    <scope>NUCLEOTIDE SEQUENCE [LARGE SCALE GENOMIC DNA]</scope>
    <source>
        <strain evidence="1 2">DAOM 227022</strain>
    </source>
</reference>
<evidence type="ECO:0000313" key="2">
    <source>
        <dbReference type="Proteomes" id="UP000265703"/>
    </source>
</evidence>
<evidence type="ECO:0000313" key="1">
    <source>
        <dbReference type="EMBL" id="RIA97967.1"/>
    </source>
</evidence>
<dbReference type="OrthoDB" id="2328855at2759"/>